<evidence type="ECO:0000313" key="4">
    <source>
        <dbReference type="EMBL" id="MBB4910130.1"/>
    </source>
</evidence>
<dbReference type="AlphaFoldDB" id="A0A7W7QAL4"/>
<dbReference type="NCBIfam" id="TIGR00377">
    <property type="entry name" value="ant_ant_sig"/>
    <property type="match status" value="1"/>
</dbReference>
<proteinExistence type="inferred from homology"/>
<evidence type="ECO:0000256" key="2">
    <source>
        <dbReference type="RuleBase" id="RU003749"/>
    </source>
</evidence>
<dbReference type="Gene3D" id="3.30.750.24">
    <property type="entry name" value="STAS domain"/>
    <property type="match status" value="1"/>
</dbReference>
<organism evidence="4 5">
    <name type="scientific">Actinophytocola algeriensis</name>
    <dbReference type="NCBI Taxonomy" id="1768010"/>
    <lineage>
        <taxon>Bacteria</taxon>
        <taxon>Bacillati</taxon>
        <taxon>Actinomycetota</taxon>
        <taxon>Actinomycetes</taxon>
        <taxon>Pseudonocardiales</taxon>
        <taxon>Pseudonocardiaceae</taxon>
    </lineage>
</organism>
<dbReference type="SUPFAM" id="SSF52091">
    <property type="entry name" value="SpoIIaa-like"/>
    <property type="match status" value="1"/>
</dbReference>
<dbReference type="InterPro" id="IPR002645">
    <property type="entry name" value="STAS_dom"/>
</dbReference>
<evidence type="ECO:0000313" key="5">
    <source>
        <dbReference type="Proteomes" id="UP000520767"/>
    </source>
</evidence>
<dbReference type="Pfam" id="PF01740">
    <property type="entry name" value="STAS"/>
    <property type="match status" value="1"/>
</dbReference>
<reference evidence="4 5" key="1">
    <citation type="submission" date="2020-08" db="EMBL/GenBank/DDBJ databases">
        <title>Genomic Encyclopedia of Type Strains, Phase III (KMG-III): the genomes of soil and plant-associated and newly described type strains.</title>
        <authorList>
            <person name="Whitman W."/>
        </authorList>
    </citation>
    <scope>NUCLEOTIDE SEQUENCE [LARGE SCALE GENOMIC DNA]</scope>
    <source>
        <strain evidence="4 5">CECT 8960</strain>
    </source>
</reference>
<dbReference type="CDD" id="cd07043">
    <property type="entry name" value="STAS_anti-anti-sigma_factors"/>
    <property type="match status" value="1"/>
</dbReference>
<dbReference type="InterPro" id="IPR036513">
    <property type="entry name" value="STAS_dom_sf"/>
</dbReference>
<dbReference type="PANTHER" id="PTHR33495:SF2">
    <property type="entry name" value="ANTI-SIGMA FACTOR ANTAGONIST TM_1081-RELATED"/>
    <property type="match status" value="1"/>
</dbReference>
<accession>A0A7W7QAL4</accession>
<name>A0A7W7QAL4_9PSEU</name>
<evidence type="ECO:0000256" key="1">
    <source>
        <dbReference type="ARBA" id="ARBA00009013"/>
    </source>
</evidence>
<protein>
    <recommendedName>
        <fullName evidence="2">Anti-sigma factor antagonist</fullName>
    </recommendedName>
</protein>
<dbReference type="EMBL" id="JACHJQ010000007">
    <property type="protein sequence ID" value="MBB4910130.1"/>
    <property type="molecule type" value="Genomic_DNA"/>
</dbReference>
<dbReference type="PROSITE" id="PS50801">
    <property type="entry name" value="STAS"/>
    <property type="match status" value="1"/>
</dbReference>
<dbReference type="GO" id="GO:0043856">
    <property type="term" value="F:anti-sigma factor antagonist activity"/>
    <property type="evidence" value="ECO:0007669"/>
    <property type="project" value="InterPro"/>
</dbReference>
<dbReference type="Proteomes" id="UP000520767">
    <property type="component" value="Unassembled WGS sequence"/>
</dbReference>
<dbReference type="PANTHER" id="PTHR33495">
    <property type="entry name" value="ANTI-SIGMA FACTOR ANTAGONIST TM_1081-RELATED-RELATED"/>
    <property type="match status" value="1"/>
</dbReference>
<dbReference type="InterPro" id="IPR003658">
    <property type="entry name" value="Anti-sigma_ant"/>
</dbReference>
<evidence type="ECO:0000259" key="3">
    <source>
        <dbReference type="PROSITE" id="PS50801"/>
    </source>
</evidence>
<comment type="similarity">
    <text evidence="1 2">Belongs to the anti-sigma-factor antagonist family.</text>
</comment>
<comment type="caution">
    <text evidence="4">The sequence shown here is derived from an EMBL/GenBank/DDBJ whole genome shotgun (WGS) entry which is preliminary data.</text>
</comment>
<keyword evidence="5" id="KW-1185">Reference proteome</keyword>
<sequence length="113" mass="12332">MSEHVRLRIARPAPDCVVLTVLGEIDLVSAPELATALEDYLDGTPCVVVDLTDVTFFGSLGLATLVRLTNLAETSGVRLALVPGPLVKRTMELTRTEDMFTVYDSVADARRYH</sequence>
<gene>
    <name evidence="4" type="ORF">FHR82_006388</name>
</gene>
<dbReference type="RefSeq" id="WP_184814215.1">
    <property type="nucleotide sequence ID" value="NZ_JACHJQ010000007.1"/>
</dbReference>
<feature type="domain" description="STAS" evidence="3">
    <location>
        <begin position="6"/>
        <end position="82"/>
    </location>
</feature>